<dbReference type="Proteomes" id="UP001355207">
    <property type="component" value="Chromosome 9"/>
</dbReference>
<dbReference type="Gene3D" id="3.10.310.10">
    <property type="entry name" value="Diaminopimelate Epimerase, Chain A, domain 1"/>
    <property type="match status" value="2"/>
</dbReference>
<dbReference type="PANTHER" id="PTHR33442">
    <property type="entry name" value="TRANS-3-HYDROXY-L-PROLINE DEHYDRATASE"/>
    <property type="match status" value="1"/>
</dbReference>
<proteinExistence type="inferred from homology"/>
<accession>A0AAX4K4U4</accession>
<dbReference type="EC" id="4.2.1.77" evidence="3"/>
<comment type="catalytic activity">
    <reaction evidence="1">
        <text>trans-3-hydroxy-L-proline = 1-pyrroline-2-carboxylate + H2O</text>
        <dbReference type="Rhea" id="RHEA:10320"/>
        <dbReference type="ChEBI" id="CHEBI:15377"/>
        <dbReference type="ChEBI" id="CHEBI:39785"/>
        <dbReference type="ChEBI" id="CHEBI:57938"/>
        <dbReference type="EC" id="4.2.1.77"/>
    </reaction>
</comment>
<evidence type="ECO:0000313" key="4">
    <source>
        <dbReference type="EMBL" id="WWC91775.1"/>
    </source>
</evidence>
<comment type="similarity">
    <text evidence="2">Belongs to the proline racemase family.</text>
</comment>
<dbReference type="EMBL" id="CP144106">
    <property type="protein sequence ID" value="WWC91775.1"/>
    <property type="molecule type" value="Genomic_DNA"/>
</dbReference>
<dbReference type="Pfam" id="PF05544">
    <property type="entry name" value="Pro_racemase"/>
    <property type="match status" value="1"/>
</dbReference>
<dbReference type="GO" id="GO:0050346">
    <property type="term" value="F:trans-L-3-hydroxyproline dehydratase activity"/>
    <property type="evidence" value="ECO:0007669"/>
    <property type="project" value="UniProtKB-EC"/>
</dbReference>
<evidence type="ECO:0000256" key="1">
    <source>
        <dbReference type="ARBA" id="ARBA00001148"/>
    </source>
</evidence>
<dbReference type="InterPro" id="IPR008794">
    <property type="entry name" value="Pro_racemase_fam"/>
</dbReference>
<reference evidence="4 5" key="1">
    <citation type="submission" date="2024-01" db="EMBL/GenBank/DDBJ databases">
        <title>Comparative genomics of Cryptococcus and Kwoniella reveals pathogenesis evolution and contrasting modes of karyotype evolution via chromosome fusion or intercentromeric recombination.</title>
        <authorList>
            <person name="Coelho M.A."/>
            <person name="David-Palma M."/>
            <person name="Shea T."/>
            <person name="Bowers K."/>
            <person name="McGinley-Smith S."/>
            <person name="Mohammad A.W."/>
            <person name="Gnirke A."/>
            <person name="Yurkov A.M."/>
            <person name="Nowrousian M."/>
            <person name="Sun S."/>
            <person name="Cuomo C.A."/>
            <person name="Heitman J."/>
        </authorList>
    </citation>
    <scope>NUCLEOTIDE SEQUENCE [LARGE SCALE GENOMIC DNA]</scope>
    <source>
        <strain evidence="4 5">CBS 6074</strain>
    </source>
</reference>
<protein>
    <recommendedName>
        <fullName evidence="3">trans-L-3-hydroxyproline dehydratase</fullName>
        <ecNumber evidence="3">4.2.1.77</ecNumber>
    </recommendedName>
</protein>
<dbReference type="PANTHER" id="PTHR33442:SF1">
    <property type="entry name" value="TRANS-3-HYDROXY-L-PROLINE DEHYDRATASE"/>
    <property type="match status" value="1"/>
</dbReference>
<sequence length="363" mass="40769">MTNSYQNISSYWLDTDEYHTAGEPFRIVPKLPEHCLTNGNTVMERRMNIVKQKDHPLDVLRRGLCHEPNGHPDMYGGFIVPPNDDKAHFGCLFFHKDGFSTACGHGTIALGAWAINKGLVDSPENGPVDVVIDVPSGRVIAQVHKKDNRIEKIDFLNVPSYQVSKDIKIKVESLGNKELTLDTSWGGALYAYLDINQIDKDLKVEPSKHDFYINLGREIKSILLERSTGEGYHQELELYGVAFYEELPSQDDEKTTTIVHRNVVIFADGELDRSPTGSSSAAITSLLYSKGKLQKDQKLINHSILNTTFECNIENVIIDEKTEDKNNGFPSCIVRVSGLAHLLGKHSYYIDSKDPVYPGFVFR</sequence>
<evidence type="ECO:0000256" key="3">
    <source>
        <dbReference type="ARBA" id="ARBA00013105"/>
    </source>
</evidence>
<keyword evidence="5" id="KW-1185">Reference proteome</keyword>
<dbReference type="RefSeq" id="XP_066078537.1">
    <property type="nucleotide sequence ID" value="XM_066222440.1"/>
</dbReference>
<dbReference type="PIRSF" id="PIRSF029792">
    <property type="entry name" value="Pro_racemase"/>
    <property type="match status" value="1"/>
</dbReference>
<gene>
    <name evidence="4" type="ORF">L201_006722</name>
</gene>
<name>A0AAX4K4U4_9TREE</name>
<evidence type="ECO:0000313" key="5">
    <source>
        <dbReference type="Proteomes" id="UP001355207"/>
    </source>
</evidence>
<dbReference type="SFLD" id="SFLDS00028">
    <property type="entry name" value="Proline_Racemase"/>
    <property type="match status" value="1"/>
</dbReference>
<organism evidence="4 5">
    <name type="scientific">Kwoniella dendrophila CBS 6074</name>
    <dbReference type="NCBI Taxonomy" id="1295534"/>
    <lineage>
        <taxon>Eukaryota</taxon>
        <taxon>Fungi</taxon>
        <taxon>Dikarya</taxon>
        <taxon>Basidiomycota</taxon>
        <taxon>Agaricomycotina</taxon>
        <taxon>Tremellomycetes</taxon>
        <taxon>Tremellales</taxon>
        <taxon>Cryptococcaceae</taxon>
        <taxon>Kwoniella</taxon>
    </lineage>
</organism>
<dbReference type="GeneID" id="91097391"/>
<dbReference type="SUPFAM" id="SSF54506">
    <property type="entry name" value="Diaminopimelate epimerase-like"/>
    <property type="match status" value="1"/>
</dbReference>
<evidence type="ECO:0000256" key="2">
    <source>
        <dbReference type="ARBA" id="ARBA00007529"/>
    </source>
</evidence>
<dbReference type="AlphaFoldDB" id="A0AAX4K4U4"/>